<proteinExistence type="predicted"/>
<gene>
    <name evidence="2" type="ORF">ACFO5K_08170</name>
</gene>
<protein>
    <submittedName>
        <fullName evidence="2">Uncharacterized protein</fullName>
    </submittedName>
</protein>
<sequence length="583" mass="61261">MLDNQSGGSAGPFNPTMAMVWFPSSTIEQEPTVVDGVPAIQTSVQTPGLAETVVTEPLIGSATLTTTLPGKSTGPGLTTAGFDGMPAGSGILASGPYEENLAWQGPPLNSTGALVTGGTLVGAGAAFSTLTITETGLLITGGTLATVVSWPLVLASIAGVGVVAGTVWLFSQDPPEGEERSKGAQPGSVPKPPPAPTPPKPVPELYFPPVIPETPTLPALPDEPIPEPVFPSTELPAIPGRVADPTASTTPWEPHAPPALDPFDVGSDGVDDPTALPDPTQISPVPPQREPVGPVTQTPPYAADQTGASAEANNPTAADAGNSVSDTGGSSGEEPVTRSDAEPFEGSEAAEREILVETLVKFSGDSTPPAPRVDLTPYMRAALALATDEELLAVQTLIGQWGEDAQLLLAQYGLKGVKKTEGYIGTENVADRLYESLNNLDEVRYRGYPYLFESREQYEALKVDVLELARRYGVDPNDVIFRVQGGSVHNPDTGDVDIALVVDSETFERYATQFLDNSDILRIQKAIKKDAAKGKFAYYRWAPREPLARPVGVILHDTLPGADKKIQLSMVEEGGPFDFGPYL</sequence>
<reference evidence="3" key="1">
    <citation type="journal article" date="2019" name="Int. J. Syst. Evol. Microbiol.">
        <title>The Global Catalogue of Microorganisms (GCM) 10K type strain sequencing project: providing services to taxonomists for standard genome sequencing and annotation.</title>
        <authorList>
            <consortium name="The Broad Institute Genomics Platform"/>
            <consortium name="The Broad Institute Genome Sequencing Center for Infectious Disease"/>
            <person name="Wu L."/>
            <person name="Ma J."/>
        </authorList>
    </citation>
    <scope>NUCLEOTIDE SEQUENCE [LARGE SCALE GENOMIC DNA]</scope>
    <source>
        <strain evidence="3">IBRC-M 10490</strain>
    </source>
</reference>
<evidence type="ECO:0000313" key="3">
    <source>
        <dbReference type="Proteomes" id="UP001595844"/>
    </source>
</evidence>
<accession>A0ABV8VGA0</accession>
<feature type="compositionally biased region" description="Polar residues" evidence="1">
    <location>
        <begin position="306"/>
        <end position="328"/>
    </location>
</feature>
<comment type="caution">
    <text evidence="2">The sequence shown here is derived from an EMBL/GenBank/DDBJ whole genome shotgun (WGS) entry which is preliminary data.</text>
</comment>
<name>A0ABV8VGA0_9NOCA</name>
<dbReference type="Proteomes" id="UP001595844">
    <property type="component" value="Unassembled WGS sequence"/>
</dbReference>
<keyword evidence="3" id="KW-1185">Reference proteome</keyword>
<dbReference type="EMBL" id="JBHSDL010000007">
    <property type="protein sequence ID" value="MFC4374080.1"/>
    <property type="molecule type" value="Genomic_DNA"/>
</dbReference>
<evidence type="ECO:0000256" key="1">
    <source>
        <dbReference type="SAM" id="MobiDB-lite"/>
    </source>
</evidence>
<feature type="region of interest" description="Disordered" evidence="1">
    <location>
        <begin position="173"/>
        <end position="348"/>
    </location>
</feature>
<feature type="compositionally biased region" description="Pro residues" evidence="1">
    <location>
        <begin position="189"/>
        <end position="202"/>
    </location>
</feature>
<evidence type="ECO:0000313" key="2">
    <source>
        <dbReference type="EMBL" id="MFC4374080.1"/>
    </source>
</evidence>
<organism evidence="2 3">
    <name type="scientific">Nocardia halotolerans</name>
    <dbReference type="NCBI Taxonomy" id="1755878"/>
    <lineage>
        <taxon>Bacteria</taxon>
        <taxon>Bacillati</taxon>
        <taxon>Actinomycetota</taxon>
        <taxon>Actinomycetes</taxon>
        <taxon>Mycobacteriales</taxon>
        <taxon>Nocardiaceae</taxon>
        <taxon>Nocardia</taxon>
    </lineage>
</organism>
<dbReference type="RefSeq" id="WP_378558264.1">
    <property type="nucleotide sequence ID" value="NZ_JBHSDL010000007.1"/>
</dbReference>